<proteinExistence type="predicted"/>
<reference evidence="2" key="1">
    <citation type="submission" date="2016-10" db="EMBL/GenBank/DDBJ databases">
        <authorList>
            <person name="Varghese N."/>
            <person name="Submissions S."/>
        </authorList>
    </citation>
    <scope>NUCLEOTIDE SEQUENCE [LARGE SCALE GENOMIC DNA]</scope>
    <source>
        <strain evidence="2">CGMCC 1.11022</strain>
    </source>
</reference>
<keyword evidence="2" id="KW-1185">Reference proteome</keyword>
<dbReference type="Proteomes" id="UP000198894">
    <property type="component" value="Unassembled WGS sequence"/>
</dbReference>
<protein>
    <submittedName>
        <fullName evidence="1">Uncharacterized protein</fullName>
    </submittedName>
</protein>
<evidence type="ECO:0000313" key="1">
    <source>
        <dbReference type="EMBL" id="SDI72153.1"/>
    </source>
</evidence>
<gene>
    <name evidence="1" type="ORF">SAMN05428953_102698</name>
</gene>
<dbReference type="EMBL" id="FNEE01000002">
    <property type="protein sequence ID" value="SDI72153.1"/>
    <property type="molecule type" value="Genomic_DNA"/>
</dbReference>
<organism evidence="1 2">
    <name type="scientific">Mesorhizobium muleiense</name>
    <dbReference type="NCBI Taxonomy" id="1004279"/>
    <lineage>
        <taxon>Bacteria</taxon>
        <taxon>Pseudomonadati</taxon>
        <taxon>Pseudomonadota</taxon>
        <taxon>Alphaproteobacteria</taxon>
        <taxon>Hyphomicrobiales</taxon>
        <taxon>Phyllobacteriaceae</taxon>
        <taxon>Mesorhizobium</taxon>
    </lineage>
</organism>
<accession>A0A1G8MW99</accession>
<dbReference type="AlphaFoldDB" id="A0A1G8MW99"/>
<evidence type="ECO:0000313" key="2">
    <source>
        <dbReference type="Proteomes" id="UP000198894"/>
    </source>
</evidence>
<sequence length="322" mass="35291">MYGALRGWKSDLVVWPGSDRAQAKGIAKGNWTARCELDQNAAVAPATRKLCTRHSLRSPSKMVGLKTERVASSSALACLVRDRRSAEPNRPICPRRHVDGPDQPVRTPSALVGSIFVNRDLASITRCCAARILLHSAILMPTPQSSSSISFARSRERSARLSRCRARASSISKSSIIPNPLRSLRLVNRLWSLLVPAVRERAAQTLIWLAQFWSESGGAGGLKVATNETPAQFNPRDVLQSWGDRSSPSGLRPRPQFVSCCAARGSRPAFLQCVEARAQSDECAAWHWQLPMSKCRPPSRGPGVPKCPWISNTWGPISFPSH</sequence>
<name>A0A1G8MW99_9HYPH</name>